<dbReference type="AlphaFoldDB" id="A6G6F9"/>
<name>A6G6F9_9BACT</name>
<comment type="caution">
    <text evidence="2">The sequence shown here is derived from an EMBL/GenBank/DDBJ whole genome shotgun (WGS) entry which is preliminary data.</text>
</comment>
<proteinExistence type="predicted"/>
<protein>
    <submittedName>
        <fullName evidence="2">Uncharacterized protein</fullName>
    </submittedName>
</protein>
<evidence type="ECO:0000313" key="3">
    <source>
        <dbReference type="Proteomes" id="UP000005801"/>
    </source>
</evidence>
<dbReference type="OrthoDB" id="9930271at2"/>
<organism evidence="2 3">
    <name type="scientific">Plesiocystis pacifica SIR-1</name>
    <dbReference type="NCBI Taxonomy" id="391625"/>
    <lineage>
        <taxon>Bacteria</taxon>
        <taxon>Pseudomonadati</taxon>
        <taxon>Myxococcota</taxon>
        <taxon>Polyangia</taxon>
        <taxon>Nannocystales</taxon>
        <taxon>Nannocystaceae</taxon>
        <taxon>Plesiocystis</taxon>
    </lineage>
</organism>
<feature type="chain" id="PRO_5002697450" evidence="1">
    <location>
        <begin position="22"/>
        <end position="97"/>
    </location>
</feature>
<feature type="signal peptide" evidence="1">
    <location>
        <begin position="1"/>
        <end position="21"/>
    </location>
</feature>
<dbReference type="Proteomes" id="UP000005801">
    <property type="component" value="Unassembled WGS sequence"/>
</dbReference>
<keyword evidence="1" id="KW-0732">Signal</keyword>
<dbReference type="STRING" id="391625.PPSIR1_15160"/>
<reference evidence="2 3" key="1">
    <citation type="submission" date="2007-06" db="EMBL/GenBank/DDBJ databases">
        <authorList>
            <person name="Shimkets L."/>
            <person name="Ferriera S."/>
            <person name="Johnson J."/>
            <person name="Kravitz S."/>
            <person name="Beeson K."/>
            <person name="Sutton G."/>
            <person name="Rogers Y.-H."/>
            <person name="Friedman R."/>
            <person name="Frazier M."/>
            <person name="Venter J.C."/>
        </authorList>
    </citation>
    <scope>NUCLEOTIDE SEQUENCE [LARGE SCALE GENOMIC DNA]</scope>
    <source>
        <strain evidence="2 3">SIR-1</strain>
    </source>
</reference>
<evidence type="ECO:0000313" key="2">
    <source>
        <dbReference type="EMBL" id="EDM78588.1"/>
    </source>
</evidence>
<gene>
    <name evidence="2" type="ORF">PPSIR1_15160</name>
</gene>
<keyword evidence="3" id="KW-1185">Reference proteome</keyword>
<accession>A6G6F9</accession>
<sequence length="97" mass="10417">MTKTLLPLCAALLLLPTTAFAAAPEATTTSYDNDEGATVIENNEGGREFIFGDDDVVGENLNPNGVHIASRRGVAHESFITIRPQFVPELITLSMDI</sequence>
<evidence type="ECO:0000256" key="1">
    <source>
        <dbReference type="SAM" id="SignalP"/>
    </source>
</evidence>
<dbReference type="RefSeq" id="WP_006972308.1">
    <property type="nucleotide sequence ID" value="NZ_ABCS01000029.1"/>
</dbReference>
<dbReference type="EMBL" id="ABCS01000029">
    <property type="protein sequence ID" value="EDM78588.1"/>
    <property type="molecule type" value="Genomic_DNA"/>
</dbReference>